<dbReference type="Pfam" id="PF02493">
    <property type="entry name" value="MORN"/>
    <property type="match status" value="7"/>
</dbReference>
<dbReference type="Pfam" id="PF01780">
    <property type="entry name" value="Ribosomal_L37ae"/>
    <property type="match status" value="1"/>
</dbReference>
<dbReference type="FunFam" id="2.20.110.10:FF:000002">
    <property type="entry name" value="Phosphatidylinositol 4-phosphate 5-kinase 8"/>
    <property type="match status" value="4"/>
</dbReference>
<organism evidence="8 9">
    <name type="scientific">Morus notabilis</name>
    <dbReference type="NCBI Taxonomy" id="981085"/>
    <lineage>
        <taxon>Eukaryota</taxon>
        <taxon>Viridiplantae</taxon>
        <taxon>Streptophyta</taxon>
        <taxon>Embryophyta</taxon>
        <taxon>Tracheophyta</taxon>
        <taxon>Spermatophyta</taxon>
        <taxon>Magnoliopsida</taxon>
        <taxon>eudicotyledons</taxon>
        <taxon>Gunneridae</taxon>
        <taxon>Pentapetalae</taxon>
        <taxon>rosids</taxon>
        <taxon>fabids</taxon>
        <taxon>Rosales</taxon>
        <taxon>Moraceae</taxon>
        <taxon>Moreae</taxon>
        <taxon>Morus</taxon>
    </lineage>
</organism>
<keyword evidence="9" id="KW-1185">Reference proteome</keyword>
<feature type="region of interest" description="Disordered" evidence="6">
    <location>
        <begin position="465"/>
        <end position="488"/>
    </location>
</feature>
<dbReference type="EMBL" id="KE346119">
    <property type="protein sequence ID" value="EXC26760.1"/>
    <property type="molecule type" value="Genomic_DNA"/>
</dbReference>
<dbReference type="SUPFAM" id="SSF57829">
    <property type="entry name" value="Zn-binding ribosomal proteins"/>
    <property type="match status" value="1"/>
</dbReference>
<evidence type="ECO:0000256" key="5">
    <source>
        <dbReference type="ARBA" id="ARBA00023274"/>
    </source>
</evidence>
<dbReference type="Proteomes" id="UP000030645">
    <property type="component" value="Unassembled WGS sequence"/>
</dbReference>
<dbReference type="AlphaFoldDB" id="W9SDH6"/>
<dbReference type="GO" id="GO:1990904">
    <property type="term" value="C:ribonucleoprotein complex"/>
    <property type="evidence" value="ECO:0007669"/>
    <property type="project" value="UniProtKB-KW"/>
</dbReference>
<name>W9SDH6_9ROSA</name>
<keyword evidence="2" id="KW-0677">Repeat</keyword>
<dbReference type="InterPro" id="IPR003409">
    <property type="entry name" value="MORN"/>
</dbReference>
<evidence type="ECO:0000256" key="6">
    <source>
        <dbReference type="SAM" id="MobiDB-lite"/>
    </source>
</evidence>
<gene>
    <name evidence="8" type="ORF">L484_023376</name>
</gene>
<dbReference type="NCBIfam" id="TIGR00280">
    <property type="entry name" value="eL43_euk_arch"/>
    <property type="match status" value="1"/>
</dbReference>
<dbReference type="PANTHER" id="PTHR23084:SF255">
    <property type="entry name" value="RADIAL SPOKE HEAD 10 HOMOLOG B-LIKE"/>
    <property type="match status" value="1"/>
</dbReference>
<dbReference type="STRING" id="981085.W9SDH6"/>
<sequence>MHQKKSEIQIIKESRGVSSGFNPTPQTNKLHHLRIHNIPHHQHHHHHQIFSPFLSLTKQTQQQQQQQQQPHDEPRKRRPLLMAQTLALNLLRHFRCAHLLRLHFRLLILLSLPSLYFTLSNPRHSFLLDFLFLLSLSSALLISLNLALPRLLSIRLFLSRSLPTAKPCSGSSSPVLWSIGSKPVSEKRRTNSGSWVKVYSDGDVYEGEFHKGKCSGSGVYYYHMSGRYEGDWIDEKYDGYGVETWARGSRYRGQYRRGLRHGIGVYRFYTGDVYVGEWANGQCHGCGVHTCEDGSKYVGEFKWGVKHGLGHYHFRNGDTYAGEYFADKMHGFGVYRFANGHRYEGAWHEGRRQGLGMYTFRNGETQSGHWQNGFLDGPSMQNPHPESPRAVNHARVLNAVQEARKAAERAQNIALLDERVNKAVAAANKAANAARVAAVKAVQDQMHRDNREESPAHFIRHHDPAHASATSRHHLALSSEEATEAQRMRSPRYLLSLGSFCPIMASSSQPNPPGGPGLYKKQSKQSRVSPIVLRLEAATASFAAETFQTLAPMTKRTKKAGIVGKYGTRYGASLRKQIKKMEVSQHSKYFCEFCGKYAVKRKVVGIWGCKDCGKVKAGGAYTLNTASAVTVRSTIRRLREQTES</sequence>
<keyword evidence="7" id="KW-1133">Transmembrane helix</keyword>
<reference evidence="9" key="1">
    <citation type="submission" date="2013-01" db="EMBL/GenBank/DDBJ databases">
        <title>Draft Genome Sequence of a Mulberry Tree, Morus notabilis C.K. Schneid.</title>
        <authorList>
            <person name="He N."/>
            <person name="Zhao S."/>
        </authorList>
    </citation>
    <scope>NUCLEOTIDE SEQUENCE</scope>
</reference>
<evidence type="ECO:0000313" key="9">
    <source>
        <dbReference type="Proteomes" id="UP000030645"/>
    </source>
</evidence>
<proteinExistence type="inferred from homology"/>
<dbReference type="InterPro" id="IPR011331">
    <property type="entry name" value="Ribosomal_eL37/eL43"/>
</dbReference>
<dbReference type="eggNOG" id="KOG0231">
    <property type="taxonomic scope" value="Eukaryota"/>
</dbReference>
<keyword evidence="7" id="KW-0812">Transmembrane</keyword>
<evidence type="ECO:0000256" key="4">
    <source>
        <dbReference type="ARBA" id="ARBA00022980"/>
    </source>
</evidence>
<dbReference type="Gene3D" id="2.20.25.30">
    <property type="match status" value="1"/>
</dbReference>
<comment type="similarity">
    <text evidence="1">Belongs to the eukaryotic ribosomal protein eL43 family.</text>
</comment>
<dbReference type="Gene3D" id="2.20.110.10">
    <property type="entry name" value="Histone H3 K4-specific methyltransferase SET7/9 N-terminal domain"/>
    <property type="match status" value="4"/>
</dbReference>
<evidence type="ECO:0000256" key="1">
    <source>
        <dbReference type="ARBA" id="ARBA00008672"/>
    </source>
</evidence>
<evidence type="ECO:0008006" key="10">
    <source>
        <dbReference type="Google" id="ProtNLM"/>
    </source>
</evidence>
<feature type="region of interest" description="Disordered" evidence="6">
    <location>
        <begin position="1"/>
        <end position="26"/>
    </location>
</feature>
<feature type="compositionally biased region" description="Basic and acidic residues" evidence="6">
    <location>
        <begin position="1"/>
        <end position="15"/>
    </location>
</feature>
<dbReference type="GO" id="GO:0005840">
    <property type="term" value="C:ribosome"/>
    <property type="evidence" value="ECO:0007669"/>
    <property type="project" value="UniProtKB-KW"/>
</dbReference>
<evidence type="ECO:0000313" key="8">
    <source>
        <dbReference type="EMBL" id="EXC26760.1"/>
    </source>
</evidence>
<feature type="transmembrane region" description="Helical" evidence="7">
    <location>
        <begin position="125"/>
        <end position="148"/>
    </location>
</feature>
<evidence type="ECO:0000256" key="3">
    <source>
        <dbReference type="ARBA" id="ARBA00022833"/>
    </source>
</evidence>
<dbReference type="eggNOG" id="KOG0402">
    <property type="taxonomic scope" value="Eukaryota"/>
</dbReference>
<dbReference type="GO" id="GO:0016020">
    <property type="term" value="C:membrane"/>
    <property type="evidence" value="ECO:0007669"/>
    <property type="project" value="UniProtKB-ARBA"/>
</dbReference>
<dbReference type="InterPro" id="IPR011332">
    <property type="entry name" value="Ribosomal_zn-bd"/>
</dbReference>
<feature type="compositionally biased region" description="Polar residues" evidence="6">
    <location>
        <begin position="16"/>
        <end position="26"/>
    </location>
</feature>
<dbReference type="InterPro" id="IPR002674">
    <property type="entry name" value="Ribosomal_eL43"/>
</dbReference>
<dbReference type="SUPFAM" id="SSF82185">
    <property type="entry name" value="Histone H3 K4-specific methyltransferase SET7/9 N-terminal domain"/>
    <property type="match status" value="2"/>
</dbReference>
<dbReference type="SMART" id="SM00698">
    <property type="entry name" value="MORN"/>
    <property type="match status" value="7"/>
</dbReference>
<dbReference type="FunFam" id="2.20.25.30:FF:000002">
    <property type="entry name" value="60S ribosomal protein L37a"/>
    <property type="match status" value="1"/>
</dbReference>
<evidence type="ECO:0000256" key="7">
    <source>
        <dbReference type="SAM" id="Phobius"/>
    </source>
</evidence>
<keyword evidence="3" id="KW-0862">Zinc</keyword>
<dbReference type="GO" id="GO:0006412">
    <property type="term" value="P:translation"/>
    <property type="evidence" value="ECO:0007669"/>
    <property type="project" value="InterPro"/>
</dbReference>
<keyword evidence="4" id="KW-0689">Ribosomal protein</keyword>
<accession>W9SDH6</accession>
<protein>
    <recommendedName>
        <fullName evidence="10">60S ribosomal protein L37a</fullName>
    </recommendedName>
</protein>
<evidence type="ECO:0000256" key="2">
    <source>
        <dbReference type="ARBA" id="ARBA00022737"/>
    </source>
</evidence>
<dbReference type="HAMAP" id="MF_00327">
    <property type="entry name" value="Ribosomal_eL43"/>
    <property type="match status" value="1"/>
</dbReference>
<dbReference type="GO" id="GO:0003735">
    <property type="term" value="F:structural constituent of ribosome"/>
    <property type="evidence" value="ECO:0007669"/>
    <property type="project" value="InterPro"/>
</dbReference>
<keyword evidence="5" id="KW-0687">Ribonucleoprotein</keyword>
<dbReference type="PANTHER" id="PTHR23084">
    <property type="entry name" value="PHOSPHATIDYLINOSITOL-4-PHOSPHATE 5-KINASE RELATED"/>
    <property type="match status" value="1"/>
</dbReference>
<keyword evidence="7" id="KW-0472">Membrane</keyword>